<dbReference type="EMBL" id="JAPMSZ010000010">
    <property type="protein sequence ID" value="KAJ5086605.1"/>
    <property type="molecule type" value="Genomic_DNA"/>
</dbReference>
<dbReference type="GeneID" id="81397606"/>
<keyword evidence="3" id="KW-1185">Reference proteome</keyword>
<evidence type="ECO:0000313" key="3">
    <source>
        <dbReference type="Proteomes" id="UP001141434"/>
    </source>
</evidence>
<sequence>MCDMPQNHLAWPPLLRDPRDFENDTEKEGFDRRILLSLDRNAEDNLLQARVQTVVRNMSSYLWKLLSETLHDSIRTSMERVAQKAADFWLPIQRAQQKYETGP</sequence>
<evidence type="ECO:0000256" key="1">
    <source>
        <dbReference type="SAM" id="MobiDB-lite"/>
    </source>
</evidence>
<reference evidence="2" key="1">
    <citation type="submission" date="2022-11" db="EMBL/GenBank/DDBJ databases">
        <authorList>
            <person name="Petersen C."/>
        </authorList>
    </citation>
    <scope>NUCLEOTIDE SEQUENCE</scope>
    <source>
        <strain evidence="2">IBT 34128</strain>
    </source>
</reference>
<proteinExistence type="predicted"/>
<dbReference type="Proteomes" id="UP001141434">
    <property type="component" value="Unassembled WGS sequence"/>
</dbReference>
<comment type="caution">
    <text evidence="2">The sequence shown here is derived from an EMBL/GenBank/DDBJ whole genome shotgun (WGS) entry which is preliminary data.</text>
</comment>
<organism evidence="2 3">
    <name type="scientific">Penicillium alfredii</name>
    <dbReference type="NCBI Taxonomy" id="1506179"/>
    <lineage>
        <taxon>Eukaryota</taxon>
        <taxon>Fungi</taxon>
        <taxon>Dikarya</taxon>
        <taxon>Ascomycota</taxon>
        <taxon>Pezizomycotina</taxon>
        <taxon>Eurotiomycetes</taxon>
        <taxon>Eurotiomycetidae</taxon>
        <taxon>Eurotiales</taxon>
        <taxon>Aspergillaceae</taxon>
        <taxon>Penicillium</taxon>
    </lineage>
</organism>
<name>A0A9W9ERM5_9EURO</name>
<feature type="region of interest" description="Disordered" evidence="1">
    <location>
        <begin position="1"/>
        <end position="23"/>
    </location>
</feature>
<reference evidence="2" key="2">
    <citation type="journal article" date="2023" name="IMA Fungus">
        <title>Comparative genomic study of the Penicillium genus elucidates a diverse pangenome and 15 lateral gene transfer events.</title>
        <authorList>
            <person name="Petersen C."/>
            <person name="Sorensen T."/>
            <person name="Nielsen M.R."/>
            <person name="Sondergaard T.E."/>
            <person name="Sorensen J.L."/>
            <person name="Fitzpatrick D.A."/>
            <person name="Frisvad J.C."/>
            <person name="Nielsen K.L."/>
        </authorList>
    </citation>
    <scope>NUCLEOTIDE SEQUENCE</scope>
    <source>
        <strain evidence="2">IBT 34128</strain>
    </source>
</reference>
<dbReference type="AlphaFoldDB" id="A0A9W9ERM5"/>
<dbReference type="RefSeq" id="XP_056508730.1">
    <property type="nucleotide sequence ID" value="XM_056658437.1"/>
</dbReference>
<accession>A0A9W9ERM5</accession>
<evidence type="ECO:0000313" key="2">
    <source>
        <dbReference type="EMBL" id="KAJ5086605.1"/>
    </source>
</evidence>
<dbReference type="OrthoDB" id="5421041at2759"/>
<protein>
    <submittedName>
        <fullName evidence="2">Uncharacterized protein</fullName>
    </submittedName>
</protein>
<gene>
    <name evidence="2" type="ORF">NUU61_007912</name>
</gene>